<sequence length="187" mass="21834">LDGFMNHHQLSNCRRTTVSQKLLADLEQQRNEFLNFVQYRRIQHDYPLALIGNMDETPLSFDIPSNYTIDKTGTKTIEFVQQDMKSLTSQLYLVIENVWNKRSLLFVDPRSLLVLDSFLGHLTDEVKTTWDQVDFALIVRAFKCCGISVARDGSEEDKIFEYEWVKNLENQHKNSDYVFENLGETSN</sequence>
<feature type="non-terminal residue" evidence="1">
    <location>
        <position position="1"/>
    </location>
</feature>
<comment type="caution">
    <text evidence="1">The sequence shown here is derived from an EMBL/GenBank/DDBJ whole genome shotgun (WGS) entry which is preliminary data.</text>
</comment>
<feature type="non-terminal residue" evidence="1">
    <location>
        <position position="187"/>
    </location>
</feature>
<protein>
    <submittedName>
        <fullName evidence="1">8869_t:CDS:1</fullName>
    </submittedName>
</protein>
<accession>A0ACA9NPF1</accession>
<organism evidence="1 2">
    <name type="scientific">Scutellospora calospora</name>
    <dbReference type="NCBI Taxonomy" id="85575"/>
    <lineage>
        <taxon>Eukaryota</taxon>
        <taxon>Fungi</taxon>
        <taxon>Fungi incertae sedis</taxon>
        <taxon>Mucoromycota</taxon>
        <taxon>Glomeromycotina</taxon>
        <taxon>Glomeromycetes</taxon>
        <taxon>Diversisporales</taxon>
        <taxon>Gigasporaceae</taxon>
        <taxon>Scutellospora</taxon>
    </lineage>
</organism>
<evidence type="ECO:0000313" key="1">
    <source>
        <dbReference type="EMBL" id="CAG8667517.1"/>
    </source>
</evidence>
<proteinExistence type="predicted"/>
<dbReference type="Proteomes" id="UP000789860">
    <property type="component" value="Unassembled WGS sequence"/>
</dbReference>
<gene>
    <name evidence="1" type="ORF">SCALOS_LOCUS9253</name>
</gene>
<dbReference type="EMBL" id="CAJVPM010027829">
    <property type="protein sequence ID" value="CAG8667517.1"/>
    <property type="molecule type" value="Genomic_DNA"/>
</dbReference>
<reference evidence="1" key="1">
    <citation type="submission" date="2021-06" db="EMBL/GenBank/DDBJ databases">
        <authorList>
            <person name="Kallberg Y."/>
            <person name="Tangrot J."/>
            <person name="Rosling A."/>
        </authorList>
    </citation>
    <scope>NUCLEOTIDE SEQUENCE</scope>
    <source>
        <strain evidence="1">AU212A</strain>
    </source>
</reference>
<keyword evidence="2" id="KW-1185">Reference proteome</keyword>
<name>A0ACA9NPF1_9GLOM</name>
<evidence type="ECO:0000313" key="2">
    <source>
        <dbReference type="Proteomes" id="UP000789860"/>
    </source>
</evidence>